<comment type="function">
    <text evidence="7">Component of the signal recognition particle (SRP) complex, a ribonucleoprotein complex that mediates the cotranslational targeting of secretory and membrane proteins to the endoplasmic reticulum (ER).</text>
</comment>
<organism evidence="9 10">
    <name type="scientific">Testicularia cyperi</name>
    <dbReference type="NCBI Taxonomy" id="1882483"/>
    <lineage>
        <taxon>Eukaryota</taxon>
        <taxon>Fungi</taxon>
        <taxon>Dikarya</taxon>
        <taxon>Basidiomycota</taxon>
        <taxon>Ustilaginomycotina</taxon>
        <taxon>Ustilaginomycetes</taxon>
        <taxon>Ustilaginales</taxon>
        <taxon>Anthracoideaceae</taxon>
        <taxon>Testicularia</taxon>
    </lineage>
</organism>
<dbReference type="GO" id="GO:0008312">
    <property type="term" value="F:7S RNA binding"/>
    <property type="evidence" value="ECO:0007669"/>
    <property type="project" value="UniProtKB-UniRule"/>
</dbReference>
<keyword evidence="6 7" id="KW-0687">Ribonucleoprotein</keyword>
<evidence type="ECO:0000313" key="9">
    <source>
        <dbReference type="EMBL" id="PWZ01984.1"/>
    </source>
</evidence>
<dbReference type="STRING" id="1882483.A0A317XUJ8"/>
<evidence type="ECO:0000256" key="4">
    <source>
        <dbReference type="ARBA" id="ARBA00022884"/>
    </source>
</evidence>
<dbReference type="EMBL" id="KZ819189">
    <property type="protein sequence ID" value="PWZ01984.1"/>
    <property type="molecule type" value="Genomic_DNA"/>
</dbReference>
<gene>
    <name evidence="9" type="ORF">BCV70DRAFT_54595</name>
</gene>
<keyword evidence="5 7" id="KW-0733">Signal recognition particle</keyword>
<evidence type="ECO:0000313" key="10">
    <source>
        <dbReference type="Proteomes" id="UP000246740"/>
    </source>
</evidence>
<dbReference type="GO" id="GO:0006614">
    <property type="term" value="P:SRP-dependent cotranslational protein targeting to membrane"/>
    <property type="evidence" value="ECO:0007669"/>
    <property type="project" value="UniProtKB-UniRule"/>
</dbReference>
<keyword evidence="10" id="KW-1185">Reference proteome</keyword>
<comment type="subcellular location">
    <subcellularLocation>
        <location evidence="1 7">Cytoplasm</location>
    </subcellularLocation>
</comment>
<evidence type="ECO:0000256" key="2">
    <source>
        <dbReference type="ARBA" id="ARBA00010349"/>
    </source>
</evidence>
<evidence type="ECO:0000256" key="7">
    <source>
        <dbReference type="RuleBase" id="RU368100"/>
    </source>
</evidence>
<dbReference type="Pfam" id="PF02290">
    <property type="entry name" value="SRP14"/>
    <property type="match status" value="1"/>
</dbReference>
<dbReference type="AlphaFoldDB" id="A0A317XUJ8"/>
<proteinExistence type="inferred from homology"/>
<evidence type="ECO:0000256" key="3">
    <source>
        <dbReference type="ARBA" id="ARBA00022490"/>
    </source>
</evidence>
<comment type="subunit">
    <text evidence="7">Component of a fungal signal recognition particle (SRP) complex that consists of a 7SL RNA molecule (scR1) and at least six protein subunits: SRP72, SRP68, SRP54, SEC65, SRP21 and SRP14.</text>
</comment>
<feature type="compositionally biased region" description="Basic and acidic residues" evidence="8">
    <location>
        <begin position="104"/>
        <end position="118"/>
    </location>
</feature>
<dbReference type="InterPro" id="IPR003210">
    <property type="entry name" value="Signal_recog_particle_SRP14"/>
</dbReference>
<feature type="compositionally biased region" description="Basic and acidic residues" evidence="8">
    <location>
        <begin position="157"/>
        <end position="167"/>
    </location>
</feature>
<dbReference type="FunCoup" id="A0A317XUJ8">
    <property type="interactions" value="108"/>
</dbReference>
<keyword evidence="4 7" id="KW-0694">RNA-binding</keyword>
<dbReference type="Gene3D" id="3.30.720.10">
    <property type="entry name" value="Signal recognition particle alu RNA binding heterodimer, srp9/1"/>
    <property type="match status" value="1"/>
</dbReference>
<sequence length="182" mass="20125">MALTNQQFLESLAKLFKDSTAKHSVYVTSKRAPAKALADEDVDMPSSSSEVREAVLFRASNGVSDSGKVKFSTVVAASKMSWFQNEYVPLLRTQLLGALKKKDRAKEKQQDKQREQSHKKLVQVVDGKEKIIANRIGSKRGAGRRTRQRALQKAKALRKEKAKDAKLKSAQTKLAAPAATKS</sequence>
<dbReference type="SUPFAM" id="SSF54762">
    <property type="entry name" value="Signal recognition particle alu RNA binding heterodimer, SRP9/14"/>
    <property type="match status" value="1"/>
</dbReference>
<name>A0A317XUJ8_9BASI</name>
<comment type="similarity">
    <text evidence="2 7">Belongs to the SRP14 family.</text>
</comment>
<keyword evidence="3 7" id="KW-0963">Cytoplasm</keyword>
<evidence type="ECO:0000256" key="5">
    <source>
        <dbReference type="ARBA" id="ARBA00023135"/>
    </source>
</evidence>
<dbReference type="Proteomes" id="UP000246740">
    <property type="component" value="Unassembled WGS sequence"/>
</dbReference>
<evidence type="ECO:0000256" key="1">
    <source>
        <dbReference type="ARBA" id="ARBA00004496"/>
    </source>
</evidence>
<dbReference type="GO" id="GO:0030942">
    <property type="term" value="F:endoplasmic reticulum signal peptide binding"/>
    <property type="evidence" value="ECO:0007669"/>
    <property type="project" value="UniProtKB-UniRule"/>
</dbReference>
<feature type="compositionally biased region" description="Basic residues" evidence="8">
    <location>
        <begin position="137"/>
        <end position="156"/>
    </location>
</feature>
<dbReference type="InterPro" id="IPR009018">
    <property type="entry name" value="Signal_recog_particle_SRP9/14"/>
</dbReference>
<evidence type="ECO:0000256" key="8">
    <source>
        <dbReference type="SAM" id="MobiDB-lite"/>
    </source>
</evidence>
<dbReference type="InParanoid" id="A0A317XUJ8"/>
<dbReference type="PANTHER" id="PTHR12013">
    <property type="entry name" value="SIGNAL RECOGNITION PARTICLE 14 KD PROTEIN"/>
    <property type="match status" value="1"/>
</dbReference>
<protein>
    <recommendedName>
        <fullName evidence="7">Signal recognition particle subunit SRP14</fullName>
    </recommendedName>
    <alternativeName>
        <fullName evidence="7">Signal recognition particle 14 kDa protein</fullName>
    </alternativeName>
</protein>
<accession>A0A317XUJ8</accession>
<reference evidence="9 10" key="1">
    <citation type="journal article" date="2018" name="Mol. Biol. Evol.">
        <title>Broad Genomic Sampling Reveals a Smut Pathogenic Ancestry of the Fungal Clade Ustilaginomycotina.</title>
        <authorList>
            <person name="Kijpornyongpan T."/>
            <person name="Mondo S.J."/>
            <person name="Barry K."/>
            <person name="Sandor L."/>
            <person name="Lee J."/>
            <person name="Lipzen A."/>
            <person name="Pangilinan J."/>
            <person name="LaButti K."/>
            <person name="Hainaut M."/>
            <person name="Henrissat B."/>
            <person name="Grigoriev I.V."/>
            <person name="Spatafora J.W."/>
            <person name="Aime M.C."/>
        </authorList>
    </citation>
    <scope>NUCLEOTIDE SEQUENCE [LARGE SCALE GENOMIC DNA]</scope>
    <source>
        <strain evidence="9 10">MCA 3645</strain>
    </source>
</reference>
<evidence type="ECO:0000256" key="6">
    <source>
        <dbReference type="ARBA" id="ARBA00023274"/>
    </source>
</evidence>
<feature type="region of interest" description="Disordered" evidence="8">
    <location>
        <begin position="101"/>
        <end position="182"/>
    </location>
</feature>
<dbReference type="OrthoDB" id="19209at2759"/>
<dbReference type="GO" id="GO:0005786">
    <property type="term" value="C:signal recognition particle, endoplasmic reticulum targeting"/>
    <property type="evidence" value="ECO:0007669"/>
    <property type="project" value="UniProtKB-UniRule"/>
</dbReference>